<gene>
    <name evidence="1" type="ORF">C2G38_2294548</name>
</gene>
<comment type="caution">
    <text evidence="1">The sequence shown here is derived from an EMBL/GenBank/DDBJ whole genome shotgun (WGS) entry which is preliminary data.</text>
</comment>
<proteinExistence type="predicted"/>
<dbReference type="Proteomes" id="UP000266673">
    <property type="component" value="Unassembled WGS sequence"/>
</dbReference>
<protein>
    <submittedName>
        <fullName evidence="1">Uncharacterized protein</fullName>
    </submittedName>
</protein>
<name>A0A397WAN2_9GLOM</name>
<sequence>MGHVSTFYLTRVTSFRPDRKQFQDNKKAPPRWNYFDLKLQQTVTEIGKEYSDILANAADNLDNIPKDTKTFEDPDFKAKVNELVPLILEVIKRVHWHLNQVDCYDPALIKNAFNVFINNHPAAVFLDLKTPSLNRLSYVILLHGRSLPLGRPESRMVIVSPLTSFITQSFLPNYRLFFIRIGGIKILPSANIITISTLSI</sequence>
<organism evidence="1 2">
    <name type="scientific">Gigaspora rosea</name>
    <dbReference type="NCBI Taxonomy" id="44941"/>
    <lineage>
        <taxon>Eukaryota</taxon>
        <taxon>Fungi</taxon>
        <taxon>Fungi incertae sedis</taxon>
        <taxon>Mucoromycota</taxon>
        <taxon>Glomeromycotina</taxon>
        <taxon>Glomeromycetes</taxon>
        <taxon>Diversisporales</taxon>
        <taxon>Gigasporaceae</taxon>
        <taxon>Gigaspora</taxon>
    </lineage>
</organism>
<evidence type="ECO:0000313" key="2">
    <source>
        <dbReference type="Proteomes" id="UP000266673"/>
    </source>
</evidence>
<keyword evidence="2" id="KW-1185">Reference proteome</keyword>
<evidence type="ECO:0000313" key="1">
    <source>
        <dbReference type="EMBL" id="RIB30887.1"/>
    </source>
</evidence>
<dbReference type="EMBL" id="QKWP01000003">
    <property type="protein sequence ID" value="RIB30887.1"/>
    <property type="molecule type" value="Genomic_DNA"/>
</dbReference>
<dbReference type="AlphaFoldDB" id="A0A397WAN2"/>
<accession>A0A397WAN2</accession>
<reference evidence="1 2" key="1">
    <citation type="submission" date="2018-06" db="EMBL/GenBank/DDBJ databases">
        <title>Comparative genomics reveals the genomic features of Rhizophagus irregularis, R. cerebriforme, R. diaphanum and Gigaspora rosea, and their symbiotic lifestyle signature.</title>
        <authorList>
            <person name="Morin E."/>
            <person name="San Clemente H."/>
            <person name="Chen E.C.H."/>
            <person name="De La Providencia I."/>
            <person name="Hainaut M."/>
            <person name="Kuo A."/>
            <person name="Kohler A."/>
            <person name="Murat C."/>
            <person name="Tang N."/>
            <person name="Roy S."/>
            <person name="Loubradou J."/>
            <person name="Henrissat B."/>
            <person name="Grigoriev I.V."/>
            <person name="Corradi N."/>
            <person name="Roux C."/>
            <person name="Martin F.M."/>
        </authorList>
    </citation>
    <scope>NUCLEOTIDE SEQUENCE [LARGE SCALE GENOMIC DNA]</scope>
    <source>
        <strain evidence="1 2">DAOM 194757</strain>
    </source>
</reference>